<keyword evidence="4 11" id="KW-0812">Transmembrane</keyword>
<dbReference type="AlphaFoldDB" id="R7VJ31"/>
<dbReference type="STRING" id="283909.R7VJ31"/>
<evidence type="ECO:0000313" key="13">
    <source>
        <dbReference type="EMBL" id="ELU16321.1"/>
    </source>
</evidence>
<organism evidence="13">
    <name type="scientific">Capitella teleta</name>
    <name type="common">Polychaete worm</name>
    <dbReference type="NCBI Taxonomy" id="283909"/>
    <lineage>
        <taxon>Eukaryota</taxon>
        <taxon>Metazoa</taxon>
        <taxon>Spiralia</taxon>
        <taxon>Lophotrochozoa</taxon>
        <taxon>Annelida</taxon>
        <taxon>Polychaeta</taxon>
        <taxon>Sedentaria</taxon>
        <taxon>Scolecida</taxon>
        <taxon>Capitellidae</taxon>
        <taxon>Capitella</taxon>
    </lineage>
</organism>
<evidence type="ECO:0000256" key="1">
    <source>
        <dbReference type="ARBA" id="ARBA00004141"/>
    </source>
</evidence>
<sequence length="508" mass="56359">METKPTLKQGIKHELDQFCSHTSAHGLGQIQKSTNSLIRVAWLLFFLAGLVGISWQLSSILIGYYAYPTHEVNKMENVAVPFPDITVCNIEPLIPQLAFPLGNDPNTSVYEYGSIKLPKIRQLIADNPNSKYLKIGRISSTKGYFENQIAAESRMASHQLNDLVVGCRYAGQNCLQNKDEYFTFLADGTYYNCYTFSSTSIAPDATGVGPNVGLSILFYLDTASGGQYPGNYDALSNVKQSSGVRVTIHNKGSLSSPLNEGFDIMSGHSTAVGLSATKILCKGQPYGNCSLARSHAQLPQYKYTASACLLLHAQLHISQRCGCISVDLPVPGKLKDEIYCGFYNFSDDEYMKRIECEQVAYYEFYEVIWVSDDIHICQPACESYAYDKDISEAKWPSVRYLQSFFDNVIASRPDRKSVRAYTELLRLNGNSSNFTDSPLITDNFARLNVYFTSSDVLVRSQVASYESSNLLSDMGGTIGLWAGLSFLTVLEVIVLCGKVMALPFYKVK</sequence>
<evidence type="ECO:0000256" key="9">
    <source>
        <dbReference type="ARBA" id="ARBA00023201"/>
    </source>
</evidence>
<dbReference type="GO" id="GO:0015280">
    <property type="term" value="F:ligand-gated sodium channel activity"/>
    <property type="evidence" value="ECO:0007669"/>
    <property type="project" value="TreeGrafter"/>
</dbReference>
<dbReference type="Gene3D" id="2.60.470.10">
    <property type="entry name" value="Acid-sensing ion channels like domains"/>
    <property type="match status" value="1"/>
</dbReference>
<evidence type="ECO:0000256" key="11">
    <source>
        <dbReference type="RuleBase" id="RU000679"/>
    </source>
</evidence>
<dbReference type="PRINTS" id="PR01078">
    <property type="entry name" value="AMINACHANNEL"/>
</dbReference>
<proteinExistence type="inferred from homology"/>
<keyword evidence="3 11" id="KW-0894">Sodium channel</keyword>
<evidence type="ECO:0000256" key="4">
    <source>
        <dbReference type="ARBA" id="ARBA00022692"/>
    </source>
</evidence>
<keyword evidence="7 11" id="KW-0406">Ion transport</keyword>
<evidence type="ECO:0000256" key="8">
    <source>
        <dbReference type="ARBA" id="ARBA00023136"/>
    </source>
</evidence>
<dbReference type="HOGENOM" id="CLU_020415_3_1_1"/>
<feature type="transmembrane region" description="Helical" evidence="12">
    <location>
        <begin position="40"/>
        <end position="67"/>
    </location>
</feature>
<evidence type="ECO:0000313" key="15">
    <source>
        <dbReference type="Proteomes" id="UP000014760"/>
    </source>
</evidence>
<evidence type="ECO:0000256" key="2">
    <source>
        <dbReference type="ARBA" id="ARBA00022448"/>
    </source>
</evidence>
<dbReference type="OrthoDB" id="6021021at2759"/>
<dbReference type="EMBL" id="AMQN01004318">
    <property type="status" value="NOT_ANNOTATED_CDS"/>
    <property type="molecule type" value="Genomic_DNA"/>
</dbReference>
<evidence type="ECO:0000256" key="7">
    <source>
        <dbReference type="ARBA" id="ARBA00023065"/>
    </source>
</evidence>
<dbReference type="EnsemblMetazoa" id="CapteT192431">
    <property type="protein sequence ID" value="CapteP192431"/>
    <property type="gene ID" value="CapteG192431"/>
</dbReference>
<dbReference type="Proteomes" id="UP000014760">
    <property type="component" value="Unassembled WGS sequence"/>
</dbReference>
<name>R7VJ31_CAPTE</name>
<comment type="similarity">
    <text evidence="11">Belongs to the amiloride-sensitive sodium channel (TC 1.A.6) family.</text>
</comment>
<accession>R7VJ31</accession>
<keyword evidence="6" id="KW-0915">Sodium</keyword>
<dbReference type="GO" id="GO:0005886">
    <property type="term" value="C:plasma membrane"/>
    <property type="evidence" value="ECO:0007669"/>
    <property type="project" value="TreeGrafter"/>
</dbReference>
<evidence type="ECO:0000256" key="10">
    <source>
        <dbReference type="ARBA" id="ARBA00023303"/>
    </source>
</evidence>
<keyword evidence="8 12" id="KW-0472">Membrane</keyword>
<dbReference type="Pfam" id="PF00858">
    <property type="entry name" value="ASC"/>
    <property type="match status" value="1"/>
</dbReference>
<evidence type="ECO:0000256" key="6">
    <source>
        <dbReference type="ARBA" id="ARBA00023053"/>
    </source>
</evidence>
<feature type="transmembrane region" description="Helical" evidence="12">
    <location>
        <begin position="478"/>
        <end position="505"/>
    </location>
</feature>
<keyword evidence="10 11" id="KW-0407">Ion channel</keyword>
<evidence type="ECO:0000313" key="14">
    <source>
        <dbReference type="EnsemblMetazoa" id="CapteP192431"/>
    </source>
</evidence>
<keyword evidence="5 12" id="KW-1133">Transmembrane helix</keyword>
<dbReference type="PANTHER" id="PTHR11690:SF248">
    <property type="entry name" value="PICKPOCKET 17, ISOFORM A"/>
    <property type="match status" value="1"/>
</dbReference>
<dbReference type="InterPro" id="IPR001873">
    <property type="entry name" value="ENaC"/>
</dbReference>
<dbReference type="OMA" id="RMYTIQA"/>
<reference evidence="14" key="3">
    <citation type="submission" date="2015-06" db="UniProtKB">
        <authorList>
            <consortium name="EnsemblMetazoa"/>
        </authorList>
    </citation>
    <scope>IDENTIFICATION</scope>
</reference>
<gene>
    <name evidence="13" type="ORF">CAPTEDRAFT_192431</name>
</gene>
<reference evidence="13 15" key="2">
    <citation type="journal article" date="2013" name="Nature">
        <title>Insights into bilaterian evolution from three spiralian genomes.</title>
        <authorList>
            <person name="Simakov O."/>
            <person name="Marletaz F."/>
            <person name="Cho S.J."/>
            <person name="Edsinger-Gonzales E."/>
            <person name="Havlak P."/>
            <person name="Hellsten U."/>
            <person name="Kuo D.H."/>
            <person name="Larsson T."/>
            <person name="Lv J."/>
            <person name="Arendt D."/>
            <person name="Savage R."/>
            <person name="Osoegawa K."/>
            <person name="de Jong P."/>
            <person name="Grimwood J."/>
            <person name="Chapman J.A."/>
            <person name="Shapiro H."/>
            <person name="Aerts A."/>
            <person name="Otillar R.P."/>
            <person name="Terry A.Y."/>
            <person name="Boore J.L."/>
            <person name="Grigoriev I.V."/>
            <person name="Lindberg D.R."/>
            <person name="Seaver E.C."/>
            <person name="Weisblat D.A."/>
            <person name="Putnam N.H."/>
            <person name="Rokhsar D.S."/>
        </authorList>
    </citation>
    <scope>NUCLEOTIDE SEQUENCE</scope>
    <source>
        <strain evidence="13 15">I ESC-2004</strain>
    </source>
</reference>
<keyword evidence="15" id="KW-1185">Reference proteome</keyword>
<dbReference type="EMBL" id="KB293181">
    <property type="protein sequence ID" value="ELU16321.1"/>
    <property type="molecule type" value="Genomic_DNA"/>
</dbReference>
<protein>
    <submittedName>
        <fullName evidence="13 14">Uncharacterized protein</fullName>
    </submittedName>
</protein>
<comment type="subcellular location">
    <subcellularLocation>
        <location evidence="1">Membrane</location>
        <topology evidence="1">Multi-pass membrane protein</topology>
    </subcellularLocation>
</comment>
<evidence type="ECO:0000256" key="3">
    <source>
        <dbReference type="ARBA" id="ARBA00022461"/>
    </source>
</evidence>
<reference evidence="15" key="1">
    <citation type="submission" date="2012-12" db="EMBL/GenBank/DDBJ databases">
        <authorList>
            <person name="Hellsten U."/>
            <person name="Grimwood J."/>
            <person name="Chapman J.A."/>
            <person name="Shapiro H."/>
            <person name="Aerts A."/>
            <person name="Otillar R.P."/>
            <person name="Terry A.Y."/>
            <person name="Boore J.L."/>
            <person name="Simakov O."/>
            <person name="Marletaz F."/>
            <person name="Cho S.-J."/>
            <person name="Edsinger-Gonzales E."/>
            <person name="Havlak P."/>
            <person name="Kuo D.-H."/>
            <person name="Larsson T."/>
            <person name="Lv J."/>
            <person name="Arendt D."/>
            <person name="Savage R."/>
            <person name="Osoegawa K."/>
            <person name="de Jong P."/>
            <person name="Lindberg D.R."/>
            <person name="Seaver E.C."/>
            <person name="Weisblat D.A."/>
            <person name="Putnam N.H."/>
            <person name="Grigoriev I.V."/>
            <person name="Rokhsar D.S."/>
        </authorList>
    </citation>
    <scope>NUCLEOTIDE SEQUENCE</scope>
    <source>
        <strain evidence="15">I ESC-2004</strain>
    </source>
</reference>
<keyword evidence="2 11" id="KW-0813">Transport</keyword>
<dbReference type="PANTHER" id="PTHR11690">
    <property type="entry name" value="AMILORIDE-SENSITIVE SODIUM CHANNEL-RELATED"/>
    <property type="match status" value="1"/>
</dbReference>
<evidence type="ECO:0000256" key="5">
    <source>
        <dbReference type="ARBA" id="ARBA00022989"/>
    </source>
</evidence>
<evidence type="ECO:0000256" key="12">
    <source>
        <dbReference type="SAM" id="Phobius"/>
    </source>
</evidence>
<keyword evidence="9 11" id="KW-0739">Sodium transport</keyword>
<dbReference type="Gene3D" id="1.10.287.770">
    <property type="entry name" value="YojJ-like"/>
    <property type="match status" value="1"/>
</dbReference>